<feature type="region of interest" description="Disordered" evidence="1">
    <location>
        <begin position="152"/>
        <end position="184"/>
    </location>
</feature>
<name>A0A2I2G4H1_9EURO</name>
<gene>
    <name evidence="2" type="ORF">P170DRAFT_437513</name>
</gene>
<proteinExistence type="predicted"/>
<accession>A0A2I2G4H1</accession>
<dbReference type="AlphaFoldDB" id="A0A2I2G4H1"/>
<dbReference type="RefSeq" id="XP_024703076.1">
    <property type="nucleotide sequence ID" value="XM_024849384.1"/>
</dbReference>
<evidence type="ECO:0000256" key="1">
    <source>
        <dbReference type="SAM" id="MobiDB-lite"/>
    </source>
</evidence>
<evidence type="ECO:0000313" key="3">
    <source>
        <dbReference type="Proteomes" id="UP000234275"/>
    </source>
</evidence>
<feature type="region of interest" description="Disordered" evidence="1">
    <location>
        <begin position="51"/>
        <end position="74"/>
    </location>
</feature>
<feature type="region of interest" description="Disordered" evidence="1">
    <location>
        <begin position="1"/>
        <end position="33"/>
    </location>
</feature>
<sequence length="184" mass="19254">MAQGRNWADSAPLCSSPPTGNLLRSSQSRPDTGRITVNLVHSRELLQTPRSWYEETRAGNTENRASATARLDPAPAQLGQAQADPLSLMPYAASIPGSVPLLFARLASLAEIASPGGQTPSPASVAQTFSRQQPCARHFCPAGQSALVVQTVAPKQSPPTKQNELPSGSSPQAQVCSSKQGTGL</sequence>
<evidence type="ECO:0000313" key="2">
    <source>
        <dbReference type="EMBL" id="PLB47774.1"/>
    </source>
</evidence>
<keyword evidence="3" id="KW-1185">Reference proteome</keyword>
<feature type="compositionally biased region" description="Polar residues" evidence="1">
    <location>
        <begin position="16"/>
        <end position="30"/>
    </location>
</feature>
<dbReference type="VEuPathDB" id="FungiDB:P170DRAFT_437513"/>
<reference evidence="2 3" key="1">
    <citation type="submission" date="2016-12" db="EMBL/GenBank/DDBJ databases">
        <title>The genomes of Aspergillus section Nigri reveals drivers in fungal speciation.</title>
        <authorList>
            <consortium name="DOE Joint Genome Institute"/>
            <person name="Vesth T.C."/>
            <person name="Nybo J."/>
            <person name="Theobald S."/>
            <person name="Brandl J."/>
            <person name="Frisvad J.C."/>
            <person name="Nielsen K.F."/>
            <person name="Lyhne E.K."/>
            <person name="Kogle M.E."/>
            <person name="Kuo A."/>
            <person name="Riley R."/>
            <person name="Clum A."/>
            <person name="Nolan M."/>
            <person name="Lipzen A."/>
            <person name="Salamov A."/>
            <person name="Henrissat B."/>
            <person name="Wiebenga A."/>
            <person name="De Vries R.P."/>
            <person name="Grigoriev I.V."/>
            <person name="Mortensen U.H."/>
            <person name="Andersen M.R."/>
            <person name="Baker S.E."/>
        </authorList>
    </citation>
    <scope>NUCLEOTIDE SEQUENCE [LARGE SCALE GENOMIC DNA]</scope>
    <source>
        <strain evidence="2 3">IBT 23096</strain>
    </source>
</reference>
<dbReference type="EMBL" id="MSFO01000005">
    <property type="protein sequence ID" value="PLB47774.1"/>
    <property type="molecule type" value="Genomic_DNA"/>
</dbReference>
<dbReference type="GeneID" id="36557083"/>
<comment type="caution">
    <text evidence="2">The sequence shown here is derived from an EMBL/GenBank/DDBJ whole genome shotgun (WGS) entry which is preliminary data.</text>
</comment>
<organism evidence="2 3">
    <name type="scientific">Aspergillus steynii IBT 23096</name>
    <dbReference type="NCBI Taxonomy" id="1392250"/>
    <lineage>
        <taxon>Eukaryota</taxon>
        <taxon>Fungi</taxon>
        <taxon>Dikarya</taxon>
        <taxon>Ascomycota</taxon>
        <taxon>Pezizomycotina</taxon>
        <taxon>Eurotiomycetes</taxon>
        <taxon>Eurotiomycetidae</taxon>
        <taxon>Eurotiales</taxon>
        <taxon>Aspergillaceae</taxon>
        <taxon>Aspergillus</taxon>
        <taxon>Aspergillus subgen. Circumdati</taxon>
    </lineage>
</organism>
<protein>
    <submittedName>
        <fullName evidence="2">Uncharacterized protein</fullName>
    </submittedName>
</protein>
<feature type="compositionally biased region" description="Polar residues" evidence="1">
    <location>
        <begin position="158"/>
        <end position="184"/>
    </location>
</feature>
<dbReference type="Proteomes" id="UP000234275">
    <property type="component" value="Unassembled WGS sequence"/>
</dbReference>